<sequence>MSVLGYIESGAQLGLQLLTIKPKRGFLDPTDGTFTVPDATLEEVHNDELEVTEHPVEQGTVIADHAFVRPAEVIITAAWSNSPNQTSILGALGGFAAAQSGAARALVGAVELASGVMNMLGSGWTPSKKAYMKLVDMYHNRYLFTIYTGKRQYRNMIIKSLSATTNAETENSVIVRIACRQILMVQTQTVTVPDSSVMSNPASTASPEDAGTTSPVPAPNINVTAIP</sequence>
<feature type="domain" description="Dit-like phage tail protein N-terminal" evidence="2">
    <location>
        <begin position="37"/>
        <end position="193"/>
    </location>
</feature>
<protein>
    <submittedName>
        <fullName evidence="3">Bacteriophage protein</fullName>
    </submittedName>
</protein>
<name>A0A158G0R7_9BURK</name>
<comment type="caution">
    <text evidence="3">The sequence shown here is derived from an EMBL/GenBank/DDBJ whole genome shotgun (WGS) entry which is preliminary data.</text>
</comment>
<organism evidence="3 4">
    <name type="scientific">Caballeronia telluris</name>
    <dbReference type="NCBI Taxonomy" id="326475"/>
    <lineage>
        <taxon>Bacteria</taxon>
        <taxon>Pseudomonadati</taxon>
        <taxon>Pseudomonadota</taxon>
        <taxon>Betaproteobacteria</taxon>
        <taxon>Burkholderiales</taxon>
        <taxon>Burkholderiaceae</taxon>
        <taxon>Caballeronia</taxon>
    </lineage>
</organism>
<proteinExistence type="predicted"/>
<dbReference type="STRING" id="326475.AWB66_01476"/>
<feature type="region of interest" description="Disordered" evidence="1">
    <location>
        <begin position="194"/>
        <end position="227"/>
    </location>
</feature>
<dbReference type="Pfam" id="PF21821">
    <property type="entry name" value="Dit_like"/>
    <property type="match status" value="1"/>
</dbReference>
<dbReference type="EMBL" id="FCNZ02000004">
    <property type="protein sequence ID" value="SAL25676.1"/>
    <property type="molecule type" value="Genomic_DNA"/>
</dbReference>
<dbReference type="AlphaFoldDB" id="A0A158G0R7"/>
<accession>A0A158G0R7</accession>
<gene>
    <name evidence="3" type="ORF">AWB66_01476</name>
</gene>
<feature type="compositionally biased region" description="Polar residues" evidence="1">
    <location>
        <begin position="194"/>
        <end position="215"/>
    </location>
</feature>
<reference evidence="3" key="1">
    <citation type="submission" date="2016-01" db="EMBL/GenBank/DDBJ databases">
        <authorList>
            <person name="Peeters Charlotte."/>
        </authorList>
    </citation>
    <scope>NUCLEOTIDE SEQUENCE</scope>
    <source>
        <strain evidence="3">LMG 22936</strain>
    </source>
</reference>
<evidence type="ECO:0000313" key="3">
    <source>
        <dbReference type="EMBL" id="SAL25676.1"/>
    </source>
</evidence>
<dbReference type="RefSeq" id="WP_087629622.1">
    <property type="nucleotide sequence ID" value="NZ_FCNZ02000004.1"/>
</dbReference>
<evidence type="ECO:0000259" key="2">
    <source>
        <dbReference type="Pfam" id="PF21821"/>
    </source>
</evidence>
<dbReference type="InterPro" id="IPR048494">
    <property type="entry name" value="Dit-like_N"/>
</dbReference>
<dbReference type="Proteomes" id="UP000054717">
    <property type="component" value="Unassembled WGS sequence"/>
</dbReference>
<evidence type="ECO:0000256" key="1">
    <source>
        <dbReference type="SAM" id="MobiDB-lite"/>
    </source>
</evidence>
<keyword evidence="4" id="KW-1185">Reference proteome</keyword>
<evidence type="ECO:0000313" key="4">
    <source>
        <dbReference type="Proteomes" id="UP000054717"/>
    </source>
</evidence>